<evidence type="ECO:0000313" key="2">
    <source>
        <dbReference type="EMBL" id="EJK76883.1"/>
    </source>
</evidence>
<feature type="domain" description="Helicase-associated" evidence="1">
    <location>
        <begin position="265"/>
        <end position="323"/>
    </location>
</feature>
<reference evidence="2 3" key="1">
    <citation type="journal article" date="2012" name="Genome Biol.">
        <title>Genome and low-iron response of an oceanic diatom adapted to chronic iron limitation.</title>
        <authorList>
            <person name="Lommer M."/>
            <person name="Specht M."/>
            <person name="Roy A.S."/>
            <person name="Kraemer L."/>
            <person name="Andreson R."/>
            <person name="Gutowska M.A."/>
            <person name="Wolf J."/>
            <person name="Bergner S.V."/>
            <person name="Schilhabel M.B."/>
            <person name="Klostermeier U.C."/>
            <person name="Beiko R.G."/>
            <person name="Rosenstiel P."/>
            <person name="Hippler M."/>
            <person name="Laroche J."/>
        </authorList>
    </citation>
    <scope>NUCLEOTIDE SEQUENCE [LARGE SCALE GENOMIC DNA]</scope>
    <source>
        <strain evidence="2 3">CCMP1005</strain>
    </source>
</reference>
<gene>
    <name evidence="2" type="ORF">THAOC_01327</name>
</gene>
<comment type="caution">
    <text evidence="2">The sequence shown here is derived from an EMBL/GenBank/DDBJ whole genome shotgun (WGS) entry which is preliminary data.</text>
</comment>
<protein>
    <recommendedName>
        <fullName evidence="1">Helicase-associated domain-containing protein</fullName>
    </recommendedName>
</protein>
<proteinExistence type="predicted"/>
<keyword evidence="3" id="KW-1185">Reference proteome</keyword>
<feature type="domain" description="Helicase-associated" evidence="1">
    <location>
        <begin position="383"/>
        <end position="441"/>
    </location>
</feature>
<dbReference type="EMBL" id="AGNL01001589">
    <property type="protein sequence ID" value="EJK76883.1"/>
    <property type="molecule type" value="Genomic_DNA"/>
</dbReference>
<dbReference type="eggNOG" id="ENOG502S8XU">
    <property type="taxonomic scope" value="Eukaryota"/>
</dbReference>
<sequence>EWSDRFEELTAYKAKNGDCNVPESQGRLWMWVSNRRQDFKQGKLSDERIARLKSIGFCWEPTDAAWMTRFDELAAYKDEHGDCNVPKGQGRLGIWVSNRRQDFKQGKLSDERIARLEGIGFAWDPLEQEWSDRLDKLTSYKDAHGDCNVPQSQDRLGFGSASNDNPTRKECCRTNVLRGWRALASSGINFEQEWSERFDELTAYKDEHGDCNVPAKQGPLCEWVSRQRKSCKKGTLRQERIELLESIGFEWVRMELTRKPSWKLDEQWKTRYTELVHHLINYGTCNVPHRYGPLASWVSKQRQDYKDGRISQFRIDYLNSIGFAIARIIEDEKPRHDDLSSSATEGLETRVNVGRRLAEALQEYLGNDSVRLMQTYEKPEKIDTKWQTRYTELVNHLIEHGNFDVPRKQGALRTWIYTQRRSYREGSMSQLRREYLESIGFVWTTKRIGNHWLPDQYSQPDPKAIARIIDDEKPRHEDLPSSAPESLKLRVKADRDLVKALQEYLANLENNQ</sequence>
<dbReference type="PANTHER" id="PTHR33418">
    <property type="entry name" value="HELICASE-ASSOCIATED"/>
    <property type="match status" value="1"/>
</dbReference>
<dbReference type="Proteomes" id="UP000266841">
    <property type="component" value="Unassembled WGS sequence"/>
</dbReference>
<feature type="domain" description="Helicase-associated" evidence="1">
    <location>
        <begin position="1"/>
        <end position="57"/>
    </location>
</feature>
<evidence type="ECO:0000259" key="1">
    <source>
        <dbReference type="Pfam" id="PF03457"/>
    </source>
</evidence>
<dbReference type="InterPro" id="IPR005114">
    <property type="entry name" value="Helicase_assoc"/>
</dbReference>
<organism evidence="2 3">
    <name type="scientific">Thalassiosira oceanica</name>
    <name type="common">Marine diatom</name>
    <dbReference type="NCBI Taxonomy" id="159749"/>
    <lineage>
        <taxon>Eukaryota</taxon>
        <taxon>Sar</taxon>
        <taxon>Stramenopiles</taxon>
        <taxon>Ochrophyta</taxon>
        <taxon>Bacillariophyta</taxon>
        <taxon>Coscinodiscophyceae</taxon>
        <taxon>Thalassiosirophycidae</taxon>
        <taxon>Thalassiosirales</taxon>
        <taxon>Thalassiosiraceae</taxon>
        <taxon>Thalassiosira</taxon>
    </lineage>
</organism>
<feature type="domain" description="Helicase-associated" evidence="1">
    <location>
        <begin position="63"/>
        <end position="121"/>
    </location>
</feature>
<feature type="domain" description="Helicase-associated" evidence="1">
    <location>
        <begin position="191"/>
        <end position="249"/>
    </location>
</feature>
<dbReference type="OrthoDB" id="498381at2759"/>
<accession>K0TDT5</accession>
<dbReference type="Pfam" id="PF03457">
    <property type="entry name" value="HA"/>
    <property type="match status" value="5"/>
</dbReference>
<dbReference type="AlphaFoldDB" id="K0TDT5"/>
<name>K0TDT5_THAOC</name>
<feature type="non-terminal residue" evidence="2">
    <location>
        <position position="1"/>
    </location>
</feature>
<dbReference type="Gene3D" id="6.10.140.530">
    <property type="match status" value="5"/>
</dbReference>
<dbReference type="PANTHER" id="PTHR33418:SF1">
    <property type="entry name" value="HELICASE-ASSOCIATED DOMAIN-CONTAINING PROTEIN"/>
    <property type="match status" value="1"/>
</dbReference>
<evidence type="ECO:0000313" key="3">
    <source>
        <dbReference type="Proteomes" id="UP000266841"/>
    </source>
</evidence>